<sequence length="158" mass="17508">MGNYISCTLSSSPGKAPTLIFPNGKTQQFHQPIKATELMLEKPNFFLVNSLSLQIGRRFSALNADEDLETSNVYLMFPMKRFNSVINSADLGPLFLAANKVSAAAAGGILRVAPEPEKEEEDDVEDGLAAEFMKRRLSVCRSRKSLLETIVEEPVWSR</sequence>
<organism evidence="1 2">
    <name type="scientific">Camellia lanceoleosa</name>
    <dbReference type="NCBI Taxonomy" id="1840588"/>
    <lineage>
        <taxon>Eukaryota</taxon>
        <taxon>Viridiplantae</taxon>
        <taxon>Streptophyta</taxon>
        <taxon>Embryophyta</taxon>
        <taxon>Tracheophyta</taxon>
        <taxon>Spermatophyta</taxon>
        <taxon>Magnoliopsida</taxon>
        <taxon>eudicotyledons</taxon>
        <taxon>Gunneridae</taxon>
        <taxon>Pentapetalae</taxon>
        <taxon>asterids</taxon>
        <taxon>Ericales</taxon>
        <taxon>Theaceae</taxon>
        <taxon>Camellia</taxon>
    </lineage>
</organism>
<dbReference type="EMBL" id="CM045759">
    <property type="protein sequence ID" value="KAI8019929.1"/>
    <property type="molecule type" value="Genomic_DNA"/>
</dbReference>
<keyword evidence="2" id="KW-1185">Reference proteome</keyword>
<proteinExistence type="predicted"/>
<name>A0ACC0I503_9ERIC</name>
<comment type="caution">
    <text evidence="1">The sequence shown here is derived from an EMBL/GenBank/DDBJ whole genome shotgun (WGS) entry which is preliminary data.</text>
</comment>
<evidence type="ECO:0000313" key="2">
    <source>
        <dbReference type="Proteomes" id="UP001060215"/>
    </source>
</evidence>
<protein>
    <submittedName>
        <fullName evidence="1">Uncharacterized protein</fullName>
    </submittedName>
</protein>
<evidence type="ECO:0000313" key="1">
    <source>
        <dbReference type="EMBL" id="KAI8019929.1"/>
    </source>
</evidence>
<reference evidence="1 2" key="1">
    <citation type="journal article" date="2022" name="Plant J.">
        <title>Chromosome-level genome of Camellia lanceoleosa provides a valuable resource for understanding genome evolution and self-incompatibility.</title>
        <authorList>
            <person name="Gong W."/>
            <person name="Xiao S."/>
            <person name="Wang L."/>
            <person name="Liao Z."/>
            <person name="Chang Y."/>
            <person name="Mo W."/>
            <person name="Hu G."/>
            <person name="Li W."/>
            <person name="Zhao G."/>
            <person name="Zhu H."/>
            <person name="Hu X."/>
            <person name="Ji K."/>
            <person name="Xiang X."/>
            <person name="Song Q."/>
            <person name="Yuan D."/>
            <person name="Jin S."/>
            <person name="Zhang L."/>
        </authorList>
    </citation>
    <scope>NUCLEOTIDE SEQUENCE [LARGE SCALE GENOMIC DNA]</scope>
    <source>
        <strain evidence="1">SQ_2022a</strain>
    </source>
</reference>
<accession>A0ACC0I503</accession>
<gene>
    <name evidence="1" type="ORF">LOK49_LG04G03245</name>
</gene>
<dbReference type="Proteomes" id="UP001060215">
    <property type="component" value="Chromosome 2"/>
</dbReference>